<feature type="transmembrane region" description="Helical" evidence="1">
    <location>
        <begin position="79"/>
        <end position="96"/>
    </location>
</feature>
<keyword evidence="1" id="KW-0812">Transmembrane</keyword>
<accession>A0A0J6YF35</accession>
<feature type="transmembrane region" description="Helical" evidence="1">
    <location>
        <begin position="46"/>
        <end position="67"/>
    </location>
</feature>
<keyword evidence="3" id="KW-1185">Reference proteome</keyword>
<name>A0A0J6YF35_9MYCO</name>
<dbReference type="Proteomes" id="UP000036513">
    <property type="component" value="Unassembled WGS sequence"/>
</dbReference>
<dbReference type="SMR" id="A0A0J6YF35"/>
<gene>
    <name evidence="2" type="ORF">MCHLDSM_04538</name>
</gene>
<proteinExistence type="predicted"/>
<dbReference type="EMBL" id="JYNL01000054">
    <property type="protein sequence ID" value="KMO71456.1"/>
    <property type="molecule type" value="Genomic_DNA"/>
</dbReference>
<dbReference type="AlphaFoldDB" id="A0A0J6YF35"/>
<evidence type="ECO:0000313" key="3">
    <source>
        <dbReference type="Proteomes" id="UP000036513"/>
    </source>
</evidence>
<sequence>MRLRFGEAAVLFVVGGLAALIGDHSHVVTGTTVYLTDGVPFVWSSPFWFPLLVGAATVSLAELRLHLPTLRSDVTGRQALAGVAAVVGMYVTTALLHGRPVLPATALICVAAVLVWCALGDMPGAVCGTAVAIVGPAVEIGLVRLGVFAYNPGSDALFGVGPFLVPLYFAFGVVVASMAELAVARRPQLLAPVCDTVSRGRGAG</sequence>
<dbReference type="PATRIC" id="fig|37916.4.peg.4520"/>
<dbReference type="RefSeq" id="WP_048471863.1">
    <property type="nucleotide sequence ID" value="NZ_JYNL01000054.1"/>
</dbReference>
<evidence type="ECO:0000256" key="1">
    <source>
        <dbReference type="SAM" id="Phobius"/>
    </source>
</evidence>
<organism evidence="2 3">
    <name type="scientific">Mycolicibacterium chlorophenolicum</name>
    <dbReference type="NCBI Taxonomy" id="37916"/>
    <lineage>
        <taxon>Bacteria</taxon>
        <taxon>Bacillati</taxon>
        <taxon>Actinomycetota</taxon>
        <taxon>Actinomycetes</taxon>
        <taxon>Mycobacteriales</taxon>
        <taxon>Mycobacteriaceae</taxon>
        <taxon>Mycolicibacterium</taxon>
    </lineage>
</organism>
<feature type="transmembrane region" description="Helical" evidence="1">
    <location>
        <begin position="102"/>
        <end position="119"/>
    </location>
</feature>
<reference evidence="2 3" key="1">
    <citation type="journal article" date="2015" name="Genome Biol. Evol.">
        <title>Characterization of Three Mycobacterium spp. with Potential Use in Bioremediation by Genome Sequencing and Comparative Genomics.</title>
        <authorList>
            <person name="Das S."/>
            <person name="Pettersson B.M."/>
            <person name="Behra P.R."/>
            <person name="Ramesh M."/>
            <person name="Dasgupta S."/>
            <person name="Bhattacharya A."/>
            <person name="Kirsebom L.A."/>
        </authorList>
    </citation>
    <scope>NUCLEOTIDE SEQUENCE [LARGE SCALE GENOMIC DNA]</scope>
    <source>
        <strain evidence="2 3">DSM 43826</strain>
    </source>
</reference>
<feature type="transmembrane region" description="Helical" evidence="1">
    <location>
        <begin position="126"/>
        <end position="150"/>
    </location>
</feature>
<keyword evidence="1" id="KW-1133">Transmembrane helix</keyword>
<feature type="transmembrane region" description="Helical" evidence="1">
    <location>
        <begin position="156"/>
        <end position="179"/>
    </location>
</feature>
<evidence type="ECO:0000313" key="2">
    <source>
        <dbReference type="EMBL" id="KMO71456.1"/>
    </source>
</evidence>
<comment type="caution">
    <text evidence="2">The sequence shown here is derived from an EMBL/GenBank/DDBJ whole genome shotgun (WGS) entry which is preliminary data.</text>
</comment>
<keyword evidence="1" id="KW-0472">Membrane</keyword>
<dbReference type="STRING" id="37916.MCHLDSM_04538"/>
<protein>
    <submittedName>
        <fullName evidence="2">Uncharacterized protein</fullName>
    </submittedName>
</protein>